<name>A0ABR9UXK9_9CHRO</name>
<protein>
    <recommendedName>
        <fullName evidence="1">NACHT conflict system C-terminal helical domain-containing protein</fullName>
    </recommendedName>
</protein>
<dbReference type="InterPro" id="IPR054501">
    <property type="entry name" value="NCH2"/>
</dbReference>
<dbReference type="Proteomes" id="UP000651156">
    <property type="component" value="Unassembled WGS sequence"/>
</dbReference>
<gene>
    <name evidence="2" type="ORF">IQ230_20810</name>
</gene>
<dbReference type="RefSeq" id="WP_193934160.1">
    <property type="nucleotide sequence ID" value="NZ_CAWPMZ010000102.1"/>
</dbReference>
<accession>A0ABR9UXK9</accession>
<feature type="domain" description="NACHT conflict system C-terminal helical" evidence="1">
    <location>
        <begin position="304"/>
        <end position="351"/>
    </location>
</feature>
<sequence length="362" mass="41905">MDAQSQVKFKYSWLSNKKNDLSFKVQETETVQQIIRNPLLLTLLRLVFEETSEIPPSRVQLYDAGLKIFLRQWNHTKDVGDETYKKMTLNQKEGLLSYVAWMSYVDGEYFVKQQQLEQYITKYIQKISITKIQPEFAIRQSQQVLQSIQAQHSLFSEWTPGIYAFSVLSFHEYLAAKAIVEGYTFKEIEQTLKYLVDQLTESRWYQIGILAAAMLPNADYLLILIKQKIDVFIKEKLTLQPFLKWLEQKSFSINNTYNPAAFRAFCIECILEIEAEISCNLDNSLSTDLAANSTQLNNIASELQKCRFSDSQKQVLQQYYELSRVLFEGMENAGNLTGSIQEELKQTLFLPAEFSSVLEVSA</sequence>
<proteinExistence type="predicted"/>
<organism evidence="2 3">
    <name type="scientific">Gloeocapsopsis crepidinum LEGE 06123</name>
    <dbReference type="NCBI Taxonomy" id="588587"/>
    <lineage>
        <taxon>Bacteria</taxon>
        <taxon>Bacillati</taxon>
        <taxon>Cyanobacteriota</taxon>
        <taxon>Cyanophyceae</taxon>
        <taxon>Oscillatoriophycideae</taxon>
        <taxon>Chroococcales</taxon>
        <taxon>Chroococcaceae</taxon>
        <taxon>Gloeocapsopsis</taxon>
    </lineage>
</organism>
<evidence type="ECO:0000259" key="1">
    <source>
        <dbReference type="Pfam" id="PF22727"/>
    </source>
</evidence>
<dbReference type="Pfam" id="PF22727">
    <property type="entry name" value="NCH2"/>
    <property type="match status" value="1"/>
</dbReference>
<evidence type="ECO:0000313" key="2">
    <source>
        <dbReference type="EMBL" id="MBE9192748.1"/>
    </source>
</evidence>
<reference evidence="2 3" key="1">
    <citation type="submission" date="2020-10" db="EMBL/GenBank/DDBJ databases">
        <authorList>
            <person name="Castelo-Branco R."/>
            <person name="Eusebio N."/>
            <person name="Adriana R."/>
            <person name="Vieira A."/>
            <person name="Brugerolle De Fraissinette N."/>
            <person name="Rezende De Castro R."/>
            <person name="Schneider M.P."/>
            <person name="Vasconcelos V."/>
            <person name="Leao P.N."/>
        </authorList>
    </citation>
    <scope>NUCLEOTIDE SEQUENCE [LARGE SCALE GENOMIC DNA]</scope>
    <source>
        <strain evidence="2 3">LEGE 06123</strain>
    </source>
</reference>
<evidence type="ECO:0000313" key="3">
    <source>
        <dbReference type="Proteomes" id="UP000651156"/>
    </source>
</evidence>
<dbReference type="EMBL" id="JADEWN010000064">
    <property type="protein sequence ID" value="MBE9192748.1"/>
    <property type="molecule type" value="Genomic_DNA"/>
</dbReference>
<comment type="caution">
    <text evidence="2">The sequence shown here is derived from an EMBL/GenBank/DDBJ whole genome shotgun (WGS) entry which is preliminary data.</text>
</comment>
<keyword evidence="3" id="KW-1185">Reference proteome</keyword>